<dbReference type="AlphaFoldDB" id="A0A3D8JB68"/>
<comment type="caution">
    <text evidence="7">The sequence shown here is derived from an EMBL/GenBank/DDBJ whole genome shotgun (WGS) entry which is preliminary data.</text>
</comment>
<evidence type="ECO:0000256" key="5">
    <source>
        <dbReference type="PIRSR" id="PIRSR617867-1"/>
    </source>
</evidence>
<gene>
    <name evidence="7" type="ORF">CQA57_02105</name>
</gene>
<dbReference type="SUPFAM" id="SSF52788">
    <property type="entry name" value="Phosphotyrosine protein phosphatases I"/>
    <property type="match status" value="1"/>
</dbReference>
<evidence type="ECO:0000313" key="8">
    <source>
        <dbReference type="Proteomes" id="UP000256695"/>
    </source>
</evidence>
<protein>
    <recommendedName>
        <fullName evidence="2">protein-tyrosine-phosphatase</fullName>
        <ecNumber evidence="2">3.1.3.48</ecNumber>
    </recommendedName>
</protein>
<dbReference type="OrthoDB" id="9784339at2"/>
<accession>A0A3D8JB68</accession>
<evidence type="ECO:0000259" key="6">
    <source>
        <dbReference type="SMART" id="SM00226"/>
    </source>
</evidence>
<evidence type="ECO:0000313" key="7">
    <source>
        <dbReference type="EMBL" id="RDU74296.1"/>
    </source>
</evidence>
<dbReference type="InterPro" id="IPR023485">
    <property type="entry name" value="Ptyr_pPase"/>
</dbReference>
<feature type="active site" evidence="5">
    <location>
        <position position="14"/>
    </location>
</feature>
<sequence>MKKVLFVCLGNICRSPLAEGIARDYIASRGYEIIVDSAGTSGYHIDETPHHYSILVAKKFGIDISMLRGSKVSVYMNFDFFVAMDSENVRDLIALGVDRDKIVKIGDYGLDGRDIPDPYYKGLDGFFEAFELLDISVKKFLDLISEEK</sequence>
<feature type="active site" description="Nucleophile" evidence="5">
    <location>
        <position position="8"/>
    </location>
</feature>
<dbReference type="EMBL" id="NXLX01000003">
    <property type="protein sequence ID" value="RDU74296.1"/>
    <property type="molecule type" value="Genomic_DNA"/>
</dbReference>
<keyword evidence="3" id="KW-0378">Hydrolase</keyword>
<proteinExistence type="inferred from homology"/>
<dbReference type="InterPro" id="IPR050438">
    <property type="entry name" value="LMW_PTPase"/>
</dbReference>
<dbReference type="InterPro" id="IPR017867">
    <property type="entry name" value="Tyr_phospatase_low_mol_wt"/>
</dbReference>
<dbReference type="EC" id="3.1.3.48" evidence="2"/>
<dbReference type="RefSeq" id="WP_115578591.1">
    <property type="nucleotide sequence ID" value="NZ_NXLX01000003.1"/>
</dbReference>
<keyword evidence="8" id="KW-1185">Reference proteome</keyword>
<evidence type="ECO:0000256" key="3">
    <source>
        <dbReference type="ARBA" id="ARBA00022801"/>
    </source>
</evidence>
<dbReference type="Gene3D" id="3.40.50.2300">
    <property type="match status" value="1"/>
</dbReference>
<dbReference type="PRINTS" id="PR00719">
    <property type="entry name" value="LMWPTPASE"/>
</dbReference>
<feature type="active site" description="Proton donor" evidence="5">
    <location>
        <position position="117"/>
    </location>
</feature>
<dbReference type="Pfam" id="PF01451">
    <property type="entry name" value="LMWPc"/>
    <property type="match status" value="1"/>
</dbReference>
<evidence type="ECO:0000256" key="2">
    <source>
        <dbReference type="ARBA" id="ARBA00013064"/>
    </source>
</evidence>
<organism evidence="7 8">
    <name type="scientific">Helicobacter anseris</name>
    <dbReference type="NCBI Taxonomy" id="375926"/>
    <lineage>
        <taxon>Bacteria</taxon>
        <taxon>Pseudomonadati</taxon>
        <taxon>Campylobacterota</taxon>
        <taxon>Epsilonproteobacteria</taxon>
        <taxon>Campylobacterales</taxon>
        <taxon>Helicobacteraceae</taxon>
        <taxon>Helicobacter</taxon>
    </lineage>
</organism>
<feature type="domain" description="Phosphotyrosine protein phosphatase I" evidence="6">
    <location>
        <begin position="2"/>
        <end position="143"/>
    </location>
</feature>
<dbReference type="CDD" id="cd16343">
    <property type="entry name" value="LMWPTP"/>
    <property type="match status" value="1"/>
</dbReference>
<evidence type="ECO:0000256" key="1">
    <source>
        <dbReference type="ARBA" id="ARBA00011063"/>
    </source>
</evidence>
<evidence type="ECO:0000256" key="4">
    <source>
        <dbReference type="ARBA" id="ARBA00022912"/>
    </source>
</evidence>
<name>A0A3D8JB68_9HELI</name>
<comment type="similarity">
    <text evidence="1">Belongs to the low molecular weight phosphotyrosine protein phosphatase family.</text>
</comment>
<dbReference type="SMART" id="SM00226">
    <property type="entry name" value="LMWPc"/>
    <property type="match status" value="1"/>
</dbReference>
<dbReference type="Proteomes" id="UP000256695">
    <property type="component" value="Unassembled WGS sequence"/>
</dbReference>
<dbReference type="GO" id="GO:0004725">
    <property type="term" value="F:protein tyrosine phosphatase activity"/>
    <property type="evidence" value="ECO:0007669"/>
    <property type="project" value="UniProtKB-EC"/>
</dbReference>
<dbReference type="PANTHER" id="PTHR11717">
    <property type="entry name" value="LOW MOLECULAR WEIGHT PROTEIN TYROSINE PHOSPHATASE"/>
    <property type="match status" value="1"/>
</dbReference>
<dbReference type="InterPro" id="IPR036196">
    <property type="entry name" value="Ptyr_pPase_sf"/>
</dbReference>
<dbReference type="PANTHER" id="PTHR11717:SF7">
    <property type="entry name" value="LOW MOLECULAR WEIGHT PHOSPHOTYROSINE PROTEIN PHOSPHATASE"/>
    <property type="match status" value="1"/>
</dbReference>
<reference evidence="7 8" key="1">
    <citation type="submission" date="2018-04" db="EMBL/GenBank/DDBJ databases">
        <title>Novel Campyloabacter and Helicobacter Species and Strains.</title>
        <authorList>
            <person name="Mannion A.J."/>
            <person name="Shen Z."/>
            <person name="Fox J.G."/>
        </authorList>
    </citation>
    <scope>NUCLEOTIDE SEQUENCE [LARGE SCALE GENOMIC DNA]</scope>
    <source>
        <strain evidence="7 8">MIT 04-9362</strain>
    </source>
</reference>
<keyword evidence="4" id="KW-0904">Protein phosphatase</keyword>